<keyword evidence="1" id="KW-0812">Transmembrane</keyword>
<sequence>MNKQLSCSVRVVLQLISSAPLVTNVVTVAVIVKRRTGATIRSPVNPIKSPVFNTLPQDYHVNNSIVSE</sequence>
<organism evidence="2 3">
    <name type="scientific">Desmophyllum pertusum</name>
    <dbReference type="NCBI Taxonomy" id="174260"/>
    <lineage>
        <taxon>Eukaryota</taxon>
        <taxon>Metazoa</taxon>
        <taxon>Cnidaria</taxon>
        <taxon>Anthozoa</taxon>
        <taxon>Hexacorallia</taxon>
        <taxon>Scleractinia</taxon>
        <taxon>Caryophylliina</taxon>
        <taxon>Caryophylliidae</taxon>
        <taxon>Desmophyllum</taxon>
    </lineage>
</organism>
<feature type="transmembrane region" description="Helical" evidence="1">
    <location>
        <begin position="12"/>
        <end position="32"/>
    </location>
</feature>
<dbReference type="Proteomes" id="UP001163046">
    <property type="component" value="Unassembled WGS sequence"/>
</dbReference>
<protein>
    <submittedName>
        <fullName evidence="2">Uncharacterized protein</fullName>
    </submittedName>
</protein>
<accession>A0A9W9YAR8</accession>
<evidence type="ECO:0000256" key="1">
    <source>
        <dbReference type="SAM" id="Phobius"/>
    </source>
</evidence>
<comment type="caution">
    <text evidence="2">The sequence shown here is derived from an EMBL/GenBank/DDBJ whole genome shotgun (WGS) entry which is preliminary data.</text>
</comment>
<evidence type="ECO:0000313" key="2">
    <source>
        <dbReference type="EMBL" id="KAJ7330242.1"/>
    </source>
</evidence>
<keyword evidence="3" id="KW-1185">Reference proteome</keyword>
<dbReference type="EMBL" id="MU827793">
    <property type="protein sequence ID" value="KAJ7330242.1"/>
    <property type="molecule type" value="Genomic_DNA"/>
</dbReference>
<dbReference type="AlphaFoldDB" id="A0A9W9YAR8"/>
<keyword evidence="1" id="KW-0472">Membrane</keyword>
<reference evidence="2" key="1">
    <citation type="submission" date="2023-01" db="EMBL/GenBank/DDBJ databases">
        <title>Genome assembly of the deep-sea coral Lophelia pertusa.</title>
        <authorList>
            <person name="Herrera S."/>
            <person name="Cordes E."/>
        </authorList>
    </citation>
    <scope>NUCLEOTIDE SEQUENCE</scope>
    <source>
        <strain evidence="2">USNM1676648</strain>
        <tissue evidence="2">Polyp</tissue>
    </source>
</reference>
<gene>
    <name evidence="2" type="ORF">OS493_022766</name>
</gene>
<evidence type="ECO:0000313" key="3">
    <source>
        <dbReference type="Proteomes" id="UP001163046"/>
    </source>
</evidence>
<keyword evidence="1" id="KW-1133">Transmembrane helix</keyword>
<name>A0A9W9YAR8_9CNID</name>
<proteinExistence type="predicted"/>